<gene>
    <name evidence="1" type="ORF">GCM10022277_29820</name>
</gene>
<dbReference type="Gene3D" id="1.10.3210.10">
    <property type="entry name" value="Hypothetical protein af1432"/>
    <property type="match status" value="1"/>
</dbReference>
<name>A0ABP7MVR6_9GAMM</name>
<dbReference type="InterPro" id="IPR009218">
    <property type="entry name" value="HD_phosphohydro"/>
</dbReference>
<proteinExistence type="predicted"/>
<dbReference type="PANTHER" id="PTHR21174">
    <property type="match status" value="1"/>
</dbReference>
<dbReference type="PIRSF" id="PIRSF035170">
    <property type="entry name" value="HD_phosphohydro"/>
    <property type="match status" value="1"/>
</dbReference>
<dbReference type="SUPFAM" id="SSF109604">
    <property type="entry name" value="HD-domain/PDEase-like"/>
    <property type="match status" value="1"/>
</dbReference>
<evidence type="ECO:0008006" key="3">
    <source>
        <dbReference type="Google" id="ProtNLM"/>
    </source>
</evidence>
<sequence>MNQLEYLKHQWNQLLADYHLEKALTDVYFEELVAAYTETHRYYHTLSHLEALFQSLTEIDCDDQSILWSVWYHDIIYKPGRSDNELKSAELARLRMQALELDSRMVNDVYDFIIATKHHQTQDPKCQLFLDADMAILGAELTAYKTYVEQVAMEFKRIPGFLYKRGRKKFLKTVLSSEKVFKSPVFYSRYEQQARANMQWELDGL</sequence>
<dbReference type="EMBL" id="BAABBN010000007">
    <property type="protein sequence ID" value="GAA3931118.1"/>
    <property type="molecule type" value="Genomic_DNA"/>
</dbReference>
<evidence type="ECO:0000313" key="2">
    <source>
        <dbReference type="Proteomes" id="UP001501565"/>
    </source>
</evidence>
<comment type="caution">
    <text evidence="1">The sequence shown here is derived from an EMBL/GenBank/DDBJ whole genome shotgun (WGS) entry which is preliminary data.</text>
</comment>
<dbReference type="RefSeq" id="WP_344799359.1">
    <property type="nucleotide sequence ID" value="NZ_BAABBN010000007.1"/>
</dbReference>
<keyword evidence="2" id="KW-1185">Reference proteome</keyword>
<evidence type="ECO:0000313" key="1">
    <source>
        <dbReference type="EMBL" id="GAA3931118.1"/>
    </source>
</evidence>
<organism evidence="1 2">
    <name type="scientific">Litoribacillus peritrichatus</name>
    <dbReference type="NCBI Taxonomy" id="718191"/>
    <lineage>
        <taxon>Bacteria</taxon>
        <taxon>Pseudomonadati</taxon>
        <taxon>Pseudomonadota</taxon>
        <taxon>Gammaproteobacteria</taxon>
        <taxon>Oceanospirillales</taxon>
        <taxon>Oceanospirillaceae</taxon>
        <taxon>Litoribacillus</taxon>
    </lineage>
</organism>
<protein>
    <recommendedName>
        <fullName evidence="3">Metal-dependent HD superfamily phosphohydrolase</fullName>
    </recommendedName>
</protein>
<accession>A0ABP7MVR6</accession>
<dbReference type="Proteomes" id="UP001501565">
    <property type="component" value="Unassembled WGS sequence"/>
</dbReference>
<reference evidence="2" key="1">
    <citation type="journal article" date="2019" name="Int. J. Syst. Evol. Microbiol.">
        <title>The Global Catalogue of Microorganisms (GCM) 10K type strain sequencing project: providing services to taxonomists for standard genome sequencing and annotation.</title>
        <authorList>
            <consortium name="The Broad Institute Genomics Platform"/>
            <consortium name="The Broad Institute Genome Sequencing Center for Infectious Disease"/>
            <person name="Wu L."/>
            <person name="Ma J."/>
        </authorList>
    </citation>
    <scope>NUCLEOTIDE SEQUENCE [LARGE SCALE GENOMIC DNA]</scope>
    <source>
        <strain evidence="2">JCM 17551</strain>
    </source>
</reference>
<dbReference type="PANTHER" id="PTHR21174:SF0">
    <property type="entry name" value="HD PHOSPHOHYDROLASE FAMILY PROTEIN-RELATED"/>
    <property type="match status" value="1"/>
</dbReference>